<keyword evidence="2" id="KW-0812">Transmembrane</keyword>
<sequence length="555" mass="61532">MAKRGKSLAYIIPRLNSQTRENEVPGALILNNNEFRPETPPPFSHDPQNAKDTHGRNVSIEPGTDNGRSPKYRRRKRPDMSRTCQKLSITLRGSTPPFAAEGATRRPKPCNYGDRPGFPFRVQPGHEGTPGDLYLPILPRGRWGSQGRPPRSKDRGNAIRRPAVRSIHSFTYPPFMIRRHVPSPSLALLKFMHIRPRQRFIFTYPNLSGLFPSSSRVRTSLSFSLSHSCLRLLSFSLSLSFTLYSLSLSLSPSPIFHSLSILFLYFFLSVSLLFPPFSILLFSLLSYMPYLFHFLLPSRLFAHSPPYLSISPFSSSSSTSSSPSPPLSPFPLPLLLIFPLSPIPLSFFRFSLSLSLFSFLFLSFHCPFSPLSLSPFIPPFPFPCLPFPSLSSTSFSSSLFSLPFPFSSSLYLPIPSLPFPPSSLSQSLLGLRLSSRLFSFLLNSLNLSRSLLPRSISPISLIYVSIKDTRQTQPTLIPSSYDVSASNPIRLTTARTGPPDSEQTAPLHSASSRELRVLCLSGELGSGEAAPVAGIQLLCSRSLSGEMRSRGAEAF</sequence>
<dbReference type="EMBL" id="QCYY01000814">
    <property type="protein sequence ID" value="ROT82503.1"/>
    <property type="molecule type" value="Genomic_DNA"/>
</dbReference>
<feature type="compositionally biased region" description="Polar residues" evidence="1">
    <location>
        <begin position="82"/>
        <end position="93"/>
    </location>
</feature>
<dbReference type="Proteomes" id="UP000283509">
    <property type="component" value="Unassembled WGS sequence"/>
</dbReference>
<name>A0A3R7NBD9_PENVA</name>
<evidence type="ECO:0000313" key="4">
    <source>
        <dbReference type="Proteomes" id="UP000283509"/>
    </source>
</evidence>
<reference evidence="3 4" key="2">
    <citation type="submission" date="2019-01" db="EMBL/GenBank/DDBJ databases">
        <title>The decoding of complex shrimp genome reveals the adaptation for benthos swimmer, frequently molting mechanism and breeding impact on genome.</title>
        <authorList>
            <person name="Sun Y."/>
            <person name="Gao Y."/>
            <person name="Yu Y."/>
        </authorList>
    </citation>
    <scope>NUCLEOTIDE SEQUENCE [LARGE SCALE GENOMIC DNA]</scope>
    <source>
        <tissue evidence="3">Muscle</tissue>
    </source>
</reference>
<keyword evidence="2" id="KW-0472">Membrane</keyword>
<feature type="region of interest" description="Disordered" evidence="1">
    <location>
        <begin position="32"/>
        <end position="112"/>
    </location>
</feature>
<feature type="transmembrane region" description="Helical" evidence="2">
    <location>
        <begin position="262"/>
        <end position="288"/>
    </location>
</feature>
<feature type="transmembrane region" description="Helical" evidence="2">
    <location>
        <begin position="354"/>
        <end position="373"/>
    </location>
</feature>
<evidence type="ECO:0000313" key="3">
    <source>
        <dbReference type="EMBL" id="ROT82503.1"/>
    </source>
</evidence>
<feature type="transmembrane region" description="Helical" evidence="2">
    <location>
        <begin position="330"/>
        <end position="347"/>
    </location>
</feature>
<protein>
    <submittedName>
        <fullName evidence="3">Uncharacterized protein</fullName>
    </submittedName>
</protein>
<organism evidence="3 4">
    <name type="scientific">Penaeus vannamei</name>
    <name type="common">Whiteleg shrimp</name>
    <name type="synonym">Litopenaeus vannamei</name>
    <dbReference type="NCBI Taxonomy" id="6689"/>
    <lineage>
        <taxon>Eukaryota</taxon>
        <taxon>Metazoa</taxon>
        <taxon>Ecdysozoa</taxon>
        <taxon>Arthropoda</taxon>
        <taxon>Crustacea</taxon>
        <taxon>Multicrustacea</taxon>
        <taxon>Malacostraca</taxon>
        <taxon>Eumalacostraca</taxon>
        <taxon>Eucarida</taxon>
        <taxon>Decapoda</taxon>
        <taxon>Dendrobranchiata</taxon>
        <taxon>Penaeoidea</taxon>
        <taxon>Penaeidae</taxon>
        <taxon>Penaeus</taxon>
    </lineage>
</organism>
<accession>A0A3R7NBD9</accession>
<dbReference type="AlphaFoldDB" id="A0A3R7NBD9"/>
<evidence type="ECO:0000256" key="1">
    <source>
        <dbReference type="SAM" id="MobiDB-lite"/>
    </source>
</evidence>
<keyword evidence="4" id="KW-1185">Reference proteome</keyword>
<keyword evidence="2" id="KW-1133">Transmembrane helix</keyword>
<reference evidence="3 4" key="1">
    <citation type="submission" date="2018-04" db="EMBL/GenBank/DDBJ databases">
        <authorList>
            <person name="Zhang X."/>
            <person name="Yuan J."/>
            <person name="Li F."/>
            <person name="Xiang J."/>
        </authorList>
    </citation>
    <scope>NUCLEOTIDE SEQUENCE [LARGE SCALE GENOMIC DNA]</scope>
    <source>
        <tissue evidence="3">Muscle</tissue>
    </source>
</reference>
<gene>
    <name evidence="3" type="ORF">C7M84_024332</name>
</gene>
<evidence type="ECO:0000256" key="2">
    <source>
        <dbReference type="SAM" id="Phobius"/>
    </source>
</evidence>
<proteinExistence type="predicted"/>
<comment type="caution">
    <text evidence="3">The sequence shown here is derived from an EMBL/GenBank/DDBJ whole genome shotgun (WGS) entry which is preliminary data.</text>
</comment>